<evidence type="ECO:0000259" key="3">
    <source>
        <dbReference type="PROSITE" id="PS50157"/>
    </source>
</evidence>
<keyword evidence="5" id="KW-1185">Reference proteome</keyword>
<feature type="region of interest" description="Disordered" evidence="2">
    <location>
        <begin position="25"/>
        <end position="107"/>
    </location>
</feature>
<feature type="domain" description="C2H2-type" evidence="3">
    <location>
        <begin position="682"/>
        <end position="707"/>
    </location>
</feature>
<dbReference type="AlphaFoldDB" id="A0A9P5P4P6"/>
<feature type="compositionally biased region" description="Polar residues" evidence="2">
    <location>
        <begin position="458"/>
        <end position="471"/>
    </location>
</feature>
<feature type="compositionally biased region" description="Low complexity" evidence="2">
    <location>
        <begin position="187"/>
        <end position="200"/>
    </location>
</feature>
<evidence type="ECO:0000256" key="2">
    <source>
        <dbReference type="SAM" id="MobiDB-lite"/>
    </source>
</evidence>
<dbReference type="SMART" id="SM00355">
    <property type="entry name" value="ZnF_C2H2"/>
    <property type="match status" value="3"/>
</dbReference>
<dbReference type="PROSITE" id="PS00028">
    <property type="entry name" value="ZINC_FINGER_C2H2_1"/>
    <property type="match status" value="1"/>
</dbReference>
<keyword evidence="1" id="KW-0862">Zinc</keyword>
<feature type="region of interest" description="Disordered" evidence="2">
    <location>
        <begin position="330"/>
        <end position="471"/>
    </location>
</feature>
<comment type="caution">
    <text evidence="4">The sequence shown here is derived from an EMBL/GenBank/DDBJ whole genome shotgun (WGS) entry which is preliminary data.</text>
</comment>
<feature type="compositionally biased region" description="Polar residues" evidence="2">
    <location>
        <begin position="377"/>
        <end position="395"/>
    </location>
</feature>
<feature type="region of interest" description="Disordered" evidence="2">
    <location>
        <begin position="187"/>
        <end position="265"/>
    </location>
</feature>
<sequence length="821" mass="89709">MQLQYQAAGSSSTSSSLANALGEISANAPNTSPLPNNFSATNSTPSSVQGNVTVPVTERVQSSPSVPLPAPTSSSSSASQPYQGVPPGQISDLRTASGQPIPLPRYPTPENLFAIKKNFTKWAEDGAATSTNHNNYFYLFNWKVFSVRESDQSVRIVMSMGEETLRLTLGDFLDRFIAAVYFHQRQGPSASSSAAQPSRPLDSRAQDAFSTPTPTAPAAKTPVPQASATTPPGTTQNQNTTNSRTPVPIPNTILPKTPLTSPRQANLKRLARDILYGLGKKRPRELSTLSENATHSVKKHASEVIVQASRTLESENPASKVSMVHDKRTVPLSQESRSEVSKQSTTVTLDGPTIAGPRAIRSPVPASTHTVIVDPRSATTNSSVARPSPTTSTPKEYTPKVAESASVYTSKETVDSIVPPAPSASVPTTNQPPVAVMSSSSRPTLTPSRPGAKANSIIDLTSPPTLDPVASTSKLPPMRSPEPLFLPSSSPEPSFFLHPMKSPGNFDVTEVQSLESGTMNRKKYVTGKKRDDVYVLVPPEPEYLLRYREQVRKKIAGGIPLSSQETIVQELKRGTRTSPVSTSAPAVEEEDFTYALEVQHLSPQDGEEREIVRLACTRLQELPCRWTGCDCILNSVESLIRHFNQHIPSPYTQKPFMCKWTQCGHQVRFKDGHLERHAMLPLRCAYLDCDDSFRSPAQLLKHCRLKHQDGILKPSYKPSPPKPLPLQPLPNNGIIPSYLLAIDLVKGEAMSRERHEALGCWVARNISTSGLKSRYRPRKVKSARASNRDSADANNDYEFLTTRTTRYSTRRRLYSVGAGRR</sequence>
<dbReference type="InterPro" id="IPR013087">
    <property type="entry name" value="Znf_C2H2_type"/>
</dbReference>
<dbReference type="Proteomes" id="UP000724874">
    <property type="component" value="Unassembled WGS sequence"/>
</dbReference>
<dbReference type="GO" id="GO:0008270">
    <property type="term" value="F:zinc ion binding"/>
    <property type="evidence" value="ECO:0007669"/>
    <property type="project" value="UniProtKB-KW"/>
</dbReference>
<evidence type="ECO:0000313" key="4">
    <source>
        <dbReference type="EMBL" id="KAF8914299.1"/>
    </source>
</evidence>
<evidence type="ECO:0000256" key="1">
    <source>
        <dbReference type="PROSITE-ProRule" id="PRU00042"/>
    </source>
</evidence>
<evidence type="ECO:0000313" key="5">
    <source>
        <dbReference type="Proteomes" id="UP000724874"/>
    </source>
</evidence>
<dbReference type="PROSITE" id="PS50157">
    <property type="entry name" value="ZINC_FINGER_C2H2_2"/>
    <property type="match status" value="1"/>
</dbReference>
<protein>
    <recommendedName>
        <fullName evidence="3">C2H2-type domain-containing protein</fullName>
    </recommendedName>
</protein>
<keyword evidence="1" id="KW-0479">Metal-binding</keyword>
<feature type="compositionally biased region" description="Polar residues" evidence="2">
    <location>
        <begin position="331"/>
        <end position="348"/>
    </location>
</feature>
<name>A0A9P5P4P6_GYMJU</name>
<feature type="compositionally biased region" description="Low complexity" evidence="2">
    <location>
        <begin position="211"/>
        <end position="246"/>
    </location>
</feature>
<feature type="compositionally biased region" description="Polar residues" evidence="2">
    <location>
        <begin position="27"/>
        <end position="54"/>
    </location>
</feature>
<gene>
    <name evidence="4" type="ORF">CPB84DRAFT_79379</name>
</gene>
<accession>A0A9P5P4P6</accession>
<reference evidence="4" key="1">
    <citation type="submission" date="2020-11" db="EMBL/GenBank/DDBJ databases">
        <authorList>
            <consortium name="DOE Joint Genome Institute"/>
            <person name="Ahrendt S."/>
            <person name="Riley R."/>
            <person name="Andreopoulos W."/>
            <person name="LaButti K."/>
            <person name="Pangilinan J."/>
            <person name="Ruiz-duenas F.J."/>
            <person name="Barrasa J.M."/>
            <person name="Sanchez-Garcia M."/>
            <person name="Camarero S."/>
            <person name="Miyauchi S."/>
            <person name="Serrano A."/>
            <person name="Linde D."/>
            <person name="Babiker R."/>
            <person name="Drula E."/>
            <person name="Ayuso-Fernandez I."/>
            <person name="Pacheco R."/>
            <person name="Padilla G."/>
            <person name="Ferreira P."/>
            <person name="Barriuso J."/>
            <person name="Kellner H."/>
            <person name="Castanera R."/>
            <person name="Alfaro M."/>
            <person name="Ramirez L."/>
            <person name="Pisabarro A.G."/>
            <person name="Kuo A."/>
            <person name="Tritt A."/>
            <person name="Lipzen A."/>
            <person name="He G."/>
            <person name="Yan M."/>
            <person name="Ng V."/>
            <person name="Cullen D."/>
            <person name="Martin F."/>
            <person name="Rosso M.-N."/>
            <person name="Henrissat B."/>
            <person name="Hibbett D."/>
            <person name="Martinez A.T."/>
            <person name="Grigoriev I.V."/>
        </authorList>
    </citation>
    <scope>NUCLEOTIDE SEQUENCE</scope>
    <source>
        <strain evidence="4">AH 44721</strain>
    </source>
</reference>
<feature type="compositionally biased region" description="Low complexity" evidence="2">
    <location>
        <begin position="438"/>
        <end position="450"/>
    </location>
</feature>
<dbReference type="Gene3D" id="3.30.160.60">
    <property type="entry name" value="Classic Zinc Finger"/>
    <property type="match status" value="1"/>
</dbReference>
<organism evidence="4 5">
    <name type="scientific">Gymnopilus junonius</name>
    <name type="common">Spectacular rustgill mushroom</name>
    <name type="synonym">Gymnopilus spectabilis subsp. junonius</name>
    <dbReference type="NCBI Taxonomy" id="109634"/>
    <lineage>
        <taxon>Eukaryota</taxon>
        <taxon>Fungi</taxon>
        <taxon>Dikarya</taxon>
        <taxon>Basidiomycota</taxon>
        <taxon>Agaricomycotina</taxon>
        <taxon>Agaricomycetes</taxon>
        <taxon>Agaricomycetidae</taxon>
        <taxon>Agaricales</taxon>
        <taxon>Agaricineae</taxon>
        <taxon>Hymenogastraceae</taxon>
        <taxon>Gymnopilus</taxon>
    </lineage>
</organism>
<dbReference type="OrthoDB" id="3254002at2759"/>
<keyword evidence="1" id="KW-0863">Zinc-finger</keyword>
<proteinExistence type="predicted"/>
<dbReference type="EMBL" id="JADNYJ010000001">
    <property type="protein sequence ID" value="KAF8914299.1"/>
    <property type="molecule type" value="Genomic_DNA"/>
</dbReference>
<feature type="compositionally biased region" description="Low complexity" evidence="2">
    <location>
        <begin position="71"/>
        <end position="81"/>
    </location>
</feature>